<dbReference type="OrthoDB" id="9781411at2"/>
<protein>
    <submittedName>
        <fullName evidence="13">Sodium:proton exchanger</fullName>
    </submittedName>
</protein>
<gene>
    <name evidence="13" type="ORF">EG799_09720</name>
</gene>
<keyword evidence="4" id="KW-0633">Potassium transport</keyword>
<feature type="transmembrane region" description="Helical" evidence="10">
    <location>
        <begin position="187"/>
        <end position="208"/>
    </location>
</feature>
<feature type="transmembrane region" description="Helical" evidence="10">
    <location>
        <begin position="156"/>
        <end position="175"/>
    </location>
</feature>
<evidence type="ECO:0000256" key="9">
    <source>
        <dbReference type="ARBA" id="ARBA00023136"/>
    </source>
</evidence>
<evidence type="ECO:0000259" key="12">
    <source>
        <dbReference type="Pfam" id="PF02254"/>
    </source>
</evidence>
<dbReference type="Proteomes" id="UP000275232">
    <property type="component" value="Unassembled WGS sequence"/>
</dbReference>
<keyword evidence="2" id="KW-0813">Transport</keyword>
<feature type="domain" description="Cation/H+ exchanger transmembrane" evidence="11">
    <location>
        <begin position="20"/>
        <end position="374"/>
    </location>
</feature>
<dbReference type="Gene3D" id="1.20.1530.20">
    <property type="match status" value="1"/>
</dbReference>
<dbReference type="AlphaFoldDB" id="A0A3N5CU65"/>
<dbReference type="GO" id="GO:0006813">
    <property type="term" value="P:potassium ion transport"/>
    <property type="evidence" value="ECO:0007669"/>
    <property type="project" value="UniProtKB-KW"/>
</dbReference>
<name>A0A3N5CU65_9SPHN</name>
<comment type="caution">
    <text evidence="13">The sequence shown here is derived from an EMBL/GenBank/DDBJ whole genome shotgun (WGS) entry which is preliminary data.</text>
</comment>
<evidence type="ECO:0000313" key="13">
    <source>
        <dbReference type="EMBL" id="RPF71866.1"/>
    </source>
</evidence>
<feature type="transmembrane region" description="Helical" evidence="10">
    <location>
        <begin position="244"/>
        <end position="262"/>
    </location>
</feature>
<dbReference type="SUPFAM" id="SSF51735">
    <property type="entry name" value="NAD(P)-binding Rossmann-fold domains"/>
    <property type="match status" value="1"/>
</dbReference>
<evidence type="ECO:0000256" key="10">
    <source>
        <dbReference type="SAM" id="Phobius"/>
    </source>
</evidence>
<dbReference type="InterPro" id="IPR003148">
    <property type="entry name" value="RCK_N"/>
</dbReference>
<dbReference type="InterPro" id="IPR006153">
    <property type="entry name" value="Cation/H_exchanger_TM"/>
</dbReference>
<keyword evidence="9 10" id="KW-0472">Membrane</keyword>
<keyword evidence="6" id="KW-0630">Potassium</keyword>
<sequence length="586" mass="62320">MEEHGAGLVLRDGLLMLGFAMVAVLAFRRAGLGATLGYLVAGALLGPDVLGLVGNAEEMAAVAELGIVMLLFIVGLELSPARLWRLKGAIFGLGLTQVIACGLAVTATVLALTGYTWQAALAIGLPLGLSSTAQVLPMLQSAGRLRTPFGERAFSILLFQDLSIIPLLTIVSAMSRNPAAEEGPSGWVLGLLTIGAIIGLIAAGRLLIRPLFRLIGGLGERELFIVAALFTVTASAFVMQALGLSAALGAFVAGVMLADTPYRHELEADIEPFRAVLLGLFFVSVGMMLDLNVIADNPNFVIGFAAMLIVVKTAIITGLGMLLRMSWRSALALGLLLSQGGEFAFVLYSQAESALLIEDASSSLFGAIVTLSMASTPFLMMATRRIRREPASSEEAREEPDGETAGALIVGFGRFGQTVAQTLLAGGLTVTLIDNKASQIDVAEEFGSKVYFGDGLRLDMLRQAGGAEAQLIMFCLDSVPDADFVASVHDAFPEAAIYVRGYDRRSVIDLAGGPARYIMREVFESAIRMALMALEEVGVSEEEMDEAEATYRENDRKRMQVQIEGGDIYAAKEMTREQQRALRGEA</sequence>
<evidence type="ECO:0000259" key="11">
    <source>
        <dbReference type="Pfam" id="PF00999"/>
    </source>
</evidence>
<feature type="transmembrane region" description="Helical" evidence="10">
    <location>
        <begin position="6"/>
        <end position="27"/>
    </location>
</feature>
<evidence type="ECO:0000256" key="1">
    <source>
        <dbReference type="ARBA" id="ARBA00004127"/>
    </source>
</evidence>
<dbReference type="InterPro" id="IPR038770">
    <property type="entry name" value="Na+/solute_symporter_sf"/>
</dbReference>
<comment type="subcellular location">
    <subcellularLocation>
        <location evidence="1">Endomembrane system</location>
        <topology evidence="1">Multi-pass membrane protein</topology>
    </subcellularLocation>
</comment>
<evidence type="ECO:0000313" key="14">
    <source>
        <dbReference type="Proteomes" id="UP000275232"/>
    </source>
</evidence>
<accession>A0A3N5CU65</accession>
<keyword evidence="5 10" id="KW-0812">Transmembrane</keyword>
<dbReference type="Pfam" id="PF02254">
    <property type="entry name" value="TrkA_N"/>
    <property type="match status" value="1"/>
</dbReference>
<dbReference type="RefSeq" id="WP_123880712.1">
    <property type="nucleotide sequence ID" value="NZ_RPFZ01000001.1"/>
</dbReference>
<evidence type="ECO:0000256" key="7">
    <source>
        <dbReference type="ARBA" id="ARBA00022989"/>
    </source>
</evidence>
<evidence type="ECO:0000256" key="4">
    <source>
        <dbReference type="ARBA" id="ARBA00022538"/>
    </source>
</evidence>
<feature type="domain" description="RCK N-terminal" evidence="12">
    <location>
        <begin position="408"/>
        <end position="505"/>
    </location>
</feature>
<feature type="transmembrane region" description="Helical" evidence="10">
    <location>
        <begin position="34"/>
        <end position="53"/>
    </location>
</feature>
<organism evidence="13 14">
    <name type="scientific">Aurantiacibacter spongiae</name>
    <dbReference type="NCBI Taxonomy" id="2488860"/>
    <lineage>
        <taxon>Bacteria</taxon>
        <taxon>Pseudomonadati</taxon>
        <taxon>Pseudomonadota</taxon>
        <taxon>Alphaproteobacteria</taxon>
        <taxon>Sphingomonadales</taxon>
        <taxon>Erythrobacteraceae</taxon>
        <taxon>Aurantiacibacter</taxon>
    </lineage>
</organism>
<proteinExistence type="predicted"/>
<feature type="transmembrane region" description="Helical" evidence="10">
    <location>
        <begin position="59"/>
        <end position="78"/>
    </location>
</feature>
<dbReference type="GO" id="GO:1902600">
    <property type="term" value="P:proton transmembrane transport"/>
    <property type="evidence" value="ECO:0007669"/>
    <property type="project" value="InterPro"/>
</dbReference>
<dbReference type="PANTHER" id="PTHR46157:SF8">
    <property type="entry name" value="GLUTATHIONE-REGULATED POTASSIUM-EFFLUX SYSTEM PROTEIN"/>
    <property type="match status" value="1"/>
</dbReference>
<evidence type="ECO:0000256" key="2">
    <source>
        <dbReference type="ARBA" id="ARBA00022448"/>
    </source>
</evidence>
<dbReference type="Gene3D" id="3.40.50.720">
    <property type="entry name" value="NAD(P)-binding Rossmann-like Domain"/>
    <property type="match status" value="1"/>
</dbReference>
<dbReference type="GO" id="GO:0005886">
    <property type="term" value="C:plasma membrane"/>
    <property type="evidence" value="ECO:0007669"/>
    <property type="project" value="TreeGrafter"/>
</dbReference>
<dbReference type="GO" id="GO:0015297">
    <property type="term" value="F:antiporter activity"/>
    <property type="evidence" value="ECO:0007669"/>
    <property type="project" value="UniProtKB-KW"/>
</dbReference>
<feature type="transmembrane region" description="Helical" evidence="10">
    <location>
        <begin position="274"/>
        <end position="294"/>
    </location>
</feature>
<feature type="transmembrane region" description="Helical" evidence="10">
    <location>
        <begin position="300"/>
        <end position="323"/>
    </location>
</feature>
<dbReference type="FunFam" id="3.40.50.720:FF:000036">
    <property type="entry name" value="Glutathione-regulated potassium-efflux system protein KefB"/>
    <property type="match status" value="1"/>
</dbReference>
<keyword evidence="14" id="KW-1185">Reference proteome</keyword>
<keyword evidence="8" id="KW-0406">Ion transport</keyword>
<dbReference type="InterPro" id="IPR036291">
    <property type="entry name" value="NAD(P)-bd_dom_sf"/>
</dbReference>
<feature type="transmembrane region" description="Helical" evidence="10">
    <location>
        <begin position="117"/>
        <end position="136"/>
    </location>
</feature>
<evidence type="ECO:0000256" key="3">
    <source>
        <dbReference type="ARBA" id="ARBA00022449"/>
    </source>
</evidence>
<dbReference type="EMBL" id="RPFZ01000001">
    <property type="protein sequence ID" value="RPF71866.1"/>
    <property type="molecule type" value="Genomic_DNA"/>
</dbReference>
<reference evidence="13 14" key="1">
    <citation type="submission" date="2018-11" db="EMBL/GenBank/DDBJ databases">
        <title>Erythrobacter spongiae sp. nov., isolated from a marine sponge.</title>
        <authorList>
            <person name="Zhuang L."/>
            <person name="Luo L."/>
        </authorList>
    </citation>
    <scope>NUCLEOTIDE SEQUENCE [LARGE SCALE GENOMIC DNA]</scope>
    <source>
        <strain evidence="13 14">HN-E23</strain>
    </source>
</reference>
<dbReference type="PANTHER" id="PTHR46157">
    <property type="entry name" value="K(+) EFFLUX ANTIPORTER 3, CHLOROPLASTIC"/>
    <property type="match status" value="1"/>
</dbReference>
<evidence type="ECO:0000256" key="5">
    <source>
        <dbReference type="ARBA" id="ARBA00022692"/>
    </source>
</evidence>
<dbReference type="GO" id="GO:0012505">
    <property type="term" value="C:endomembrane system"/>
    <property type="evidence" value="ECO:0007669"/>
    <property type="project" value="UniProtKB-SubCell"/>
</dbReference>
<dbReference type="Pfam" id="PF00999">
    <property type="entry name" value="Na_H_Exchanger"/>
    <property type="match status" value="1"/>
</dbReference>
<keyword evidence="3" id="KW-0050">Antiport</keyword>
<evidence type="ECO:0000256" key="8">
    <source>
        <dbReference type="ARBA" id="ARBA00023065"/>
    </source>
</evidence>
<keyword evidence="7 10" id="KW-1133">Transmembrane helix</keyword>
<feature type="transmembrane region" description="Helical" evidence="10">
    <location>
        <begin position="90"/>
        <end position="111"/>
    </location>
</feature>
<evidence type="ECO:0000256" key="6">
    <source>
        <dbReference type="ARBA" id="ARBA00022958"/>
    </source>
</evidence>